<dbReference type="EMBL" id="LCTV02000002">
    <property type="protein sequence ID" value="PRQ76774.1"/>
    <property type="molecule type" value="Genomic_DNA"/>
</dbReference>
<proteinExistence type="predicted"/>
<name>A0A2T0AFL2_RHOTO</name>
<reference evidence="5 6" key="1">
    <citation type="journal article" date="2018" name="Elife">
        <title>Functional genomics of lipid metabolism in the oleaginous yeast Rhodosporidium toruloides.</title>
        <authorList>
            <person name="Coradetti S.T."/>
            <person name="Pinel D."/>
            <person name="Geiselman G."/>
            <person name="Ito M."/>
            <person name="Mondo S."/>
            <person name="Reilly M.C."/>
            <person name="Cheng Y.F."/>
            <person name="Bauer S."/>
            <person name="Grigoriev I."/>
            <person name="Gladden J.M."/>
            <person name="Simmons B.A."/>
            <person name="Brem R."/>
            <person name="Arkin A.P."/>
            <person name="Skerker J.M."/>
        </authorList>
    </citation>
    <scope>NUCLEOTIDE SEQUENCE [LARGE SCALE GENOMIC DNA]</scope>
    <source>
        <strain evidence="5 6">NBRC 0880</strain>
    </source>
</reference>
<accession>A0A2T0AFL2</accession>
<evidence type="ECO:0000256" key="3">
    <source>
        <dbReference type="ARBA" id="ARBA00022833"/>
    </source>
</evidence>
<gene>
    <name evidence="5" type="ORF">AAT19DRAFT_12192</name>
</gene>
<dbReference type="InterPro" id="IPR002893">
    <property type="entry name" value="Znf_MYND"/>
</dbReference>
<evidence type="ECO:0000313" key="5">
    <source>
        <dbReference type="EMBL" id="PRQ76774.1"/>
    </source>
</evidence>
<dbReference type="OrthoDB" id="407198at2759"/>
<evidence type="ECO:0000256" key="2">
    <source>
        <dbReference type="ARBA" id="ARBA00022771"/>
    </source>
</evidence>
<evidence type="ECO:0000259" key="4">
    <source>
        <dbReference type="Pfam" id="PF01753"/>
    </source>
</evidence>
<sequence length="90" mass="9847">MSPLLSSCAVCGTPTTSRCSGCATAGGPSIFFCSPEHQKLVWHYHKFVCREKSARFVVPPFSDEELRRFEGVADVEFPAESVYRTSQAAG</sequence>
<dbReference type="SUPFAM" id="SSF144232">
    <property type="entry name" value="HIT/MYND zinc finger-like"/>
    <property type="match status" value="1"/>
</dbReference>
<keyword evidence="1" id="KW-0479">Metal-binding</keyword>
<dbReference type="Gene3D" id="6.10.140.2220">
    <property type="match status" value="1"/>
</dbReference>
<comment type="caution">
    <text evidence="5">The sequence shown here is derived from an EMBL/GenBank/DDBJ whole genome shotgun (WGS) entry which is preliminary data.</text>
</comment>
<dbReference type="AlphaFoldDB" id="A0A2T0AFL2"/>
<feature type="domain" description="MYND-type" evidence="4">
    <location>
        <begin position="8"/>
        <end position="49"/>
    </location>
</feature>
<dbReference type="Pfam" id="PF01753">
    <property type="entry name" value="zf-MYND"/>
    <property type="match status" value="1"/>
</dbReference>
<dbReference type="Proteomes" id="UP000239560">
    <property type="component" value="Unassembled WGS sequence"/>
</dbReference>
<dbReference type="GO" id="GO:0008270">
    <property type="term" value="F:zinc ion binding"/>
    <property type="evidence" value="ECO:0007669"/>
    <property type="project" value="UniProtKB-KW"/>
</dbReference>
<keyword evidence="3" id="KW-0862">Zinc</keyword>
<protein>
    <recommendedName>
        <fullName evidence="4">MYND-type domain-containing protein</fullName>
    </recommendedName>
</protein>
<evidence type="ECO:0000256" key="1">
    <source>
        <dbReference type="ARBA" id="ARBA00022723"/>
    </source>
</evidence>
<keyword evidence="2" id="KW-0863">Zinc-finger</keyword>
<evidence type="ECO:0000313" key="6">
    <source>
        <dbReference type="Proteomes" id="UP000239560"/>
    </source>
</evidence>
<organism evidence="5 6">
    <name type="scientific">Rhodotorula toruloides</name>
    <name type="common">Yeast</name>
    <name type="synonym">Rhodosporidium toruloides</name>
    <dbReference type="NCBI Taxonomy" id="5286"/>
    <lineage>
        <taxon>Eukaryota</taxon>
        <taxon>Fungi</taxon>
        <taxon>Dikarya</taxon>
        <taxon>Basidiomycota</taxon>
        <taxon>Pucciniomycotina</taxon>
        <taxon>Microbotryomycetes</taxon>
        <taxon>Sporidiobolales</taxon>
        <taxon>Sporidiobolaceae</taxon>
        <taxon>Rhodotorula</taxon>
    </lineage>
</organism>